<dbReference type="Pfam" id="PF08495">
    <property type="entry name" value="FIST"/>
    <property type="match status" value="1"/>
</dbReference>
<dbReference type="Pfam" id="PF10442">
    <property type="entry name" value="FIST_C"/>
    <property type="match status" value="1"/>
</dbReference>
<keyword evidence="3" id="KW-1185">Reference proteome</keyword>
<dbReference type="Proteomes" id="UP000742786">
    <property type="component" value="Unassembled WGS sequence"/>
</dbReference>
<proteinExistence type="predicted"/>
<organism evidence="2 3">
    <name type="scientific">Georgfuchsia toluolica</name>
    <dbReference type="NCBI Taxonomy" id="424218"/>
    <lineage>
        <taxon>Bacteria</taxon>
        <taxon>Pseudomonadati</taxon>
        <taxon>Pseudomonadota</taxon>
        <taxon>Betaproteobacteria</taxon>
        <taxon>Nitrosomonadales</taxon>
        <taxon>Sterolibacteriaceae</taxon>
        <taxon>Georgfuchsia</taxon>
    </lineage>
</organism>
<gene>
    <name evidence="2" type="ORF">GTOL_10308</name>
</gene>
<evidence type="ECO:0000313" key="2">
    <source>
        <dbReference type="EMBL" id="CAG4882426.1"/>
    </source>
</evidence>
<comment type="caution">
    <text evidence="2">The sequence shown here is derived from an EMBL/GenBank/DDBJ whole genome shotgun (WGS) entry which is preliminary data.</text>
</comment>
<reference evidence="2" key="1">
    <citation type="submission" date="2021-04" db="EMBL/GenBank/DDBJ databases">
        <authorList>
            <person name="Hornung B."/>
        </authorList>
    </citation>
    <scope>NUCLEOTIDE SEQUENCE</scope>
    <source>
        <strain evidence="2">G5G6</strain>
    </source>
</reference>
<dbReference type="InterPro" id="IPR019494">
    <property type="entry name" value="FIST_C"/>
</dbReference>
<evidence type="ECO:0000259" key="1">
    <source>
        <dbReference type="SMART" id="SM01204"/>
    </source>
</evidence>
<dbReference type="PANTHER" id="PTHR14939">
    <property type="entry name" value="F-BOX ONLY PROTEIN 22"/>
    <property type="match status" value="1"/>
</dbReference>
<evidence type="ECO:0000313" key="3">
    <source>
        <dbReference type="Proteomes" id="UP000742786"/>
    </source>
</evidence>
<dbReference type="AlphaFoldDB" id="A0A916N8C4"/>
<dbReference type="PANTHER" id="PTHR14939:SF5">
    <property type="entry name" value="F-BOX ONLY PROTEIN 22"/>
    <property type="match status" value="1"/>
</dbReference>
<feature type="domain" description="FIST C-domain" evidence="1">
    <location>
        <begin position="197"/>
        <end position="347"/>
    </location>
</feature>
<dbReference type="GO" id="GO:0032436">
    <property type="term" value="P:positive regulation of proteasomal ubiquitin-dependent protein catabolic process"/>
    <property type="evidence" value="ECO:0007669"/>
    <property type="project" value="TreeGrafter"/>
</dbReference>
<dbReference type="GO" id="GO:0000209">
    <property type="term" value="P:protein polyubiquitination"/>
    <property type="evidence" value="ECO:0007669"/>
    <property type="project" value="TreeGrafter"/>
</dbReference>
<dbReference type="EMBL" id="CAJQUM010000001">
    <property type="protein sequence ID" value="CAG4882426.1"/>
    <property type="molecule type" value="Genomic_DNA"/>
</dbReference>
<sequence>MTTATGFAANNHAVPELAAIAVKDALAAAGSDYAHSVILLLSGHFTRHAQAAVSAASRAANCLQVSGCTVSGLFTEKAWALDQPAAAALVLCGSVSLGLPQHNDEARLSLALPSQANAAWIADGERRFGALASGGEGETEGQVWAHGKVADSGRIEVALRGGQLRIGISRGIRALTPPLEVTDSDSFEILQLGEDTALDSLLRQLDPDIRRLDTLPPQCIFAALPEPGIDPVAAMSNGCYTLLPILRVNRDERSVTLAAPLPRHSILWWVVRDPMRTERDMCATVDGLAASVAAADGAATEFGLMFSCIGRGPYFYQGHDRDAELVRERFPGMPLLGAYCAGEIAPLGPHSSLISYSSILALAYDHV</sequence>
<dbReference type="SMART" id="SM01204">
    <property type="entry name" value="FIST_C"/>
    <property type="match status" value="1"/>
</dbReference>
<protein>
    <recommendedName>
        <fullName evidence="1">FIST C-domain domain-containing protein</fullName>
    </recommendedName>
</protein>
<name>A0A916N8C4_9PROT</name>
<accession>A0A916N8C4</accession>
<dbReference type="InterPro" id="IPR013702">
    <property type="entry name" value="FIST_domain_N"/>
</dbReference>
<dbReference type="RefSeq" id="WP_220634498.1">
    <property type="nucleotide sequence ID" value="NZ_CAJQUM010000001.1"/>
</dbReference>